<evidence type="ECO:0000313" key="2">
    <source>
        <dbReference type="EMBL" id="OCL05742.1"/>
    </source>
</evidence>
<proteinExistence type="predicted"/>
<name>A0A8E2EVL0_9PEZI</name>
<organism evidence="2 3">
    <name type="scientific">Glonium stellatum</name>
    <dbReference type="NCBI Taxonomy" id="574774"/>
    <lineage>
        <taxon>Eukaryota</taxon>
        <taxon>Fungi</taxon>
        <taxon>Dikarya</taxon>
        <taxon>Ascomycota</taxon>
        <taxon>Pezizomycotina</taxon>
        <taxon>Dothideomycetes</taxon>
        <taxon>Pleosporomycetidae</taxon>
        <taxon>Gloniales</taxon>
        <taxon>Gloniaceae</taxon>
        <taxon>Glonium</taxon>
    </lineage>
</organism>
<dbReference type="EMBL" id="KV750217">
    <property type="protein sequence ID" value="OCL05742.1"/>
    <property type="molecule type" value="Genomic_DNA"/>
</dbReference>
<dbReference type="OrthoDB" id="21416at2759"/>
<sequence length="146" mass="17213">MEQYGKVIEVFLNNSEFISFIWARPRKVSLAGILSFPIRSTTLIIDLSEVASTFTEAFDELLGTYNDISESLPMLAQYESLFQEKGYMGKVLELIYVDILKFHLQAYKYFKQRVWKQVFRACWKTLRSQFRPVLEDLRRHKGLVKT</sequence>
<dbReference type="Pfam" id="PF24809">
    <property type="entry name" value="DUF7708"/>
    <property type="match status" value="1"/>
</dbReference>
<protein>
    <recommendedName>
        <fullName evidence="1">DUF7708 domain-containing protein</fullName>
    </recommendedName>
</protein>
<evidence type="ECO:0000313" key="3">
    <source>
        <dbReference type="Proteomes" id="UP000250140"/>
    </source>
</evidence>
<evidence type="ECO:0000259" key="1">
    <source>
        <dbReference type="Pfam" id="PF24809"/>
    </source>
</evidence>
<feature type="domain" description="DUF7708" evidence="1">
    <location>
        <begin position="56"/>
        <end position="140"/>
    </location>
</feature>
<keyword evidence="3" id="KW-1185">Reference proteome</keyword>
<reference evidence="2 3" key="1">
    <citation type="journal article" date="2016" name="Nat. Commun.">
        <title>Ectomycorrhizal ecology is imprinted in the genome of the dominant symbiotic fungus Cenococcum geophilum.</title>
        <authorList>
            <consortium name="DOE Joint Genome Institute"/>
            <person name="Peter M."/>
            <person name="Kohler A."/>
            <person name="Ohm R.A."/>
            <person name="Kuo A."/>
            <person name="Krutzmann J."/>
            <person name="Morin E."/>
            <person name="Arend M."/>
            <person name="Barry K.W."/>
            <person name="Binder M."/>
            <person name="Choi C."/>
            <person name="Clum A."/>
            <person name="Copeland A."/>
            <person name="Grisel N."/>
            <person name="Haridas S."/>
            <person name="Kipfer T."/>
            <person name="LaButti K."/>
            <person name="Lindquist E."/>
            <person name="Lipzen A."/>
            <person name="Maire R."/>
            <person name="Meier B."/>
            <person name="Mihaltcheva S."/>
            <person name="Molinier V."/>
            <person name="Murat C."/>
            <person name="Poggeler S."/>
            <person name="Quandt C.A."/>
            <person name="Sperisen C."/>
            <person name="Tritt A."/>
            <person name="Tisserant E."/>
            <person name="Crous P.W."/>
            <person name="Henrissat B."/>
            <person name="Nehls U."/>
            <person name="Egli S."/>
            <person name="Spatafora J.W."/>
            <person name="Grigoriev I.V."/>
            <person name="Martin F.M."/>
        </authorList>
    </citation>
    <scope>NUCLEOTIDE SEQUENCE [LARGE SCALE GENOMIC DNA]</scope>
    <source>
        <strain evidence="2 3">CBS 207.34</strain>
    </source>
</reference>
<accession>A0A8E2EVL0</accession>
<dbReference type="InterPro" id="IPR056125">
    <property type="entry name" value="DUF7708"/>
</dbReference>
<gene>
    <name evidence="2" type="ORF">AOQ84DRAFT_379290</name>
</gene>
<dbReference type="AlphaFoldDB" id="A0A8E2EVL0"/>
<dbReference type="Proteomes" id="UP000250140">
    <property type="component" value="Unassembled WGS sequence"/>
</dbReference>